<name>A0A8K1CCR0_PYTOL</name>
<dbReference type="Proteomes" id="UP000794436">
    <property type="component" value="Unassembled WGS sequence"/>
</dbReference>
<dbReference type="EMBL" id="SPLM01000108">
    <property type="protein sequence ID" value="TMW60410.1"/>
    <property type="molecule type" value="Genomic_DNA"/>
</dbReference>
<feature type="compositionally biased region" description="Acidic residues" evidence="2">
    <location>
        <begin position="105"/>
        <end position="115"/>
    </location>
</feature>
<dbReference type="OrthoDB" id="74799at2759"/>
<feature type="compositionally biased region" description="Pro residues" evidence="2">
    <location>
        <begin position="171"/>
        <end position="180"/>
    </location>
</feature>
<feature type="coiled-coil region" evidence="1">
    <location>
        <begin position="509"/>
        <end position="543"/>
    </location>
</feature>
<feature type="coiled-coil region" evidence="1">
    <location>
        <begin position="568"/>
        <end position="621"/>
    </location>
</feature>
<evidence type="ECO:0000313" key="4">
    <source>
        <dbReference type="Proteomes" id="UP000794436"/>
    </source>
</evidence>
<comment type="caution">
    <text evidence="3">The sequence shown here is derived from an EMBL/GenBank/DDBJ whole genome shotgun (WGS) entry which is preliminary data.</text>
</comment>
<keyword evidence="1" id="KW-0175">Coiled coil</keyword>
<keyword evidence="4" id="KW-1185">Reference proteome</keyword>
<protein>
    <submittedName>
        <fullName evidence="3">Uncharacterized protein</fullName>
    </submittedName>
</protein>
<feature type="compositionally biased region" description="Acidic residues" evidence="2">
    <location>
        <begin position="63"/>
        <end position="82"/>
    </location>
</feature>
<evidence type="ECO:0000313" key="3">
    <source>
        <dbReference type="EMBL" id="TMW60410.1"/>
    </source>
</evidence>
<feature type="coiled-coil region" evidence="1">
    <location>
        <begin position="213"/>
        <end position="332"/>
    </location>
</feature>
<sequence length="674" mass="77183">MDSDDSAASEVASEAEYEDSFVADEIEESVETVPKSKPTVPPTTTRPEPIPPASRLEDSNAYAEDEYEEDDAYSVDFEDADDEAKPKQAPSPPRRVSSPVRPIAEDTEYYEASFEDESRLSQSLTRHIVDLSVPVRRDSRGSSAGASPLGKASLNANSPNVNLKVLSKPTTAPPPPVAPPPGPGTIPGAWAMPSAATLALLEKESEASLSLLLRKVESKYQDELEELREQNALLTWKERELKTELRIQREELKMRKTRIDKKRKRALERRKENDELIVKLKNEAEELQNRHRTTEERLDLQIRENEQLRATLTEAENERRNVETRNLALAEKLQTTLSDFHALNLKYEDAVQLRLDAEKKVDDLVTQHRMECEVLTHKARVDVEAMQKTLQDERDARVAERKTLPDSHRAVVDAERERLERLETQLTQQVRTMEAQLARDTVRFEKELALAWEAKRVAEERAEKRLHEELTKITRERDALDEQRRELLLSVTKTSTRFDEERGKLDLTREQLEVKRLKLVEERAELDARAAYLEDRVHRLAQEESVLEARKGELTKLGRETFEKSRMLAQKMASMNDLRAEVERLRAQQVELQSRAKENALQSQQMQMERAALEKTQLQLQHERLLVAKQRAQSRQVLDGTKKLEQLLVQHKALEQVAGRKTTPGSGSIPIKTS</sequence>
<proteinExistence type="predicted"/>
<feature type="coiled-coil region" evidence="1">
    <location>
        <begin position="412"/>
        <end position="439"/>
    </location>
</feature>
<reference evidence="3" key="1">
    <citation type="submission" date="2019-03" db="EMBL/GenBank/DDBJ databases">
        <title>Long read genome sequence of the mycoparasitic Pythium oligandrum ATCC 38472 isolated from sugarbeet rhizosphere.</title>
        <authorList>
            <person name="Gaulin E."/>
        </authorList>
    </citation>
    <scope>NUCLEOTIDE SEQUENCE</scope>
    <source>
        <strain evidence="3">ATCC 38472_TT</strain>
    </source>
</reference>
<feature type="region of interest" description="Disordered" evidence="2">
    <location>
        <begin position="1"/>
        <end position="180"/>
    </location>
</feature>
<feature type="compositionally biased region" description="Low complexity" evidence="2">
    <location>
        <begin position="31"/>
        <end position="47"/>
    </location>
</feature>
<accession>A0A8K1CCR0</accession>
<dbReference type="AlphaFoldDB" id="A0A8K1CCR0"/>
<evidence type="ECO:0000256" key="2">
    <source>
        <dbReference type="SAM" id="MobiDB-lite"/>
    </source>
</evidence>
<gene>
    <name evidence="3" type="ORF">Poli38472_000452</name>
</gene>
<evidence type="ECO:0000256" key="1">
    <source>
        <dbReference type="SAM" id="Coils"/>
    </source>
</evidence>
<feature type="compositionally biased region" description="Acidic residues" evidence="2">
    <location>
        <begin position="1"/>
        <end position="30"/>
    </location>
</feature>
<organism evidence="3 4">
    <name type="scientific">Pythium oligandrum</name>
    <name type="common">Mycoparasitic fungus</name>
    <dbReference type="NCBI Taxonomy" id="41045"/>
    <lineage>
        <taxon>Eukaryota</taxon>
        <taxon>Sar</taxon>
        <taxon>Stramenopiles</taxon>
        <taxon>Oomycota</taxon>
        <taxon>Peronosporomycetes</taxon>
        <taxon>Pythiales</taxon>
        <taxon>Pythiaceae</taxon>
        <taxon>Pythium</taxon>
    </lineage>
</organism>